<feature type="non-terminal residue" evidence="2">
    <location>
        <position position="194"/>
    </location>
</feature>
<feature type="region of interest" description="Disordered" evidence="1">
    <location>
        <begin position="81"/>
        <end position="152"/>
    </location>
</feature>
<gene>
    <name evidence="2" type="ORF">AFUS01_LOCUS30841</name>
</gene>
<proteinExistence type="predicted"/>
<keyword evidence="3" id="KW-1185">Reference proteome</keyword>
<dbReference type="EMBL" id="CAJVCH010478799">
    <property type="protein sequence ID" value="CAG7820451.1"/>
    <property type="molecule type" value="Genomic_DNA"/>
</dbReference>
<protein>
    <submittedName>
        <fullName evidence="2">Uncharacterized protein</fullName>
    </submittedName>
</protein>
<sequence length="194" mass="19761">MDLLNLEVELNSLQEGLDNIHNNFAEHAPFRGSTASISSDPMNPKFSTSSQGAGSVSGGSGIPVSSGVNAFGGDPFGDSFDPFDASGAGGSASNNPGATTTGFGPNVSSNSANHQQSPLSFGGVDPFAQIDPFPEPKFNNLENSDPYFNADPFDTPMGNFAFTFPNEGAASVGLESGLSASGAGVGDRGFLRNN</sequence>
<evidence type="ECO:0000313" key="2">
    <source>
        <dbReference type="EMBL" id="CAG7820451.1"/>
    </source>
</evidence>
<comment type="caution">
    <text evidence="2">The sequence shown here is derived from an EMBL/GenBank/DDBJ whole genome shotgun (WGS) entry which is preliminary data.</text>
</comment>
<dbReference type="AlphaFoldDB" id="A0A8J2PA16"/>
<organism evidence="2 3">
    <name type="scientific">Allacma fusca</name>
    <dbReference type="NCBI Taxonomy" id="39272"/>
    <lineage>
        <taxon>Eukaryota</taxon>
        <taxon>Metazoa</taxon>
        <taxon>Ecdysozoa</taxon>
        <taxon>Arthropoda</taxon>
        <taxon>Hexapoda</taxon>
        <taxon>Collembola</taxon>
        <taxon>Symphypleona</taxon>
        <taxon>Sminthuridae</taxon>
        <taxon>Allacma</taxon>
    </lineage>
</organism>
<feature type="compositionally biased region" description="Polar residues" evidence="1">
    <location>
        <begin position="94"/>
        <end position="119"/>
    </location>
</feature>
<feature type="region of interest" description="Disordered" evidence="1">
    <location>
        <begin position="32"/>
        <end position="61"/>
    </location>
</feature>
<evidence type="ECO:0000256" key="1">
    <source>
        <dbReference type="SAM" id="MobiDB-lite"/>
    </source>
</evidence>
<reference evidence="2" key="1">
    <citation type="submission" date="2021-06" db="EMBL/GenBank/DDBJ databases">
        <authorList>
            <person name="Hodson N. C."/>
            <person name="Mongue J. A."/>
            <person name="Jaron S. K."/>
        </authorList>
    </citation>
    <scope>NUCLEOTIDE SEQUENCE</scope>
</reference>
<name>A0A8J2PA16_9HEXA</name>
<accession>A0A8J2PA16</accession>
<evidence type="ECO:0000313" key="3">
    <source>
        <dbReference type="Proteomes" id="UP000708208"/>
    </source>
</evidence>
<dbReference type="Proteomes" id="UP000708208">
    <property type="component" value="Unassembled WGS sequence"/>
</dbReference>